<feature type="compositionally biased region" description="Basic residues" evidence="1">
    <location>
        <begin position="1"/>
        <end position="14"/>
    </location>
</feature>
<dbReference type="EMBL" id="CADCTL010000135">
    <property type="protein sequence ID" value="CAA9248069.1"/>
    <property type="molecule type" value="Genomic_DNA"/>
</dbReference>
<feature type="compositionally biased region" description="Low complexity" evidence="1">
    <location>
        <begin position="149"/>
        <end position="159"/>
    </location>
</feature>
<dbReference type="AlphaFoldDB" id="A0A6J4IC65"/>
<evidence type="ECO:0000256" key="1">
    <source>
        <dbReference type="SAM" id="MobiDB-lite"/>
    </source>
</evidence>
<sequence>EPRRPPRRGSRRRTTCGVARGRARRPFGAAQDPALQVALRRGRGPAVRGHHPAAGVLPDADRDRHPPGTSAGHRGGGGAGRDRHRARPRRRRKGRAAAVPPPGADRLRAGGDRARVAGGGRRPRVGGGARPPGDARGGGFHPELRPARGRAAGPAPRLLPRLHHRQLRSDGRRGPPPPHPGSPRPRRPPAARRRPGEGPGGSGSRLRRRGRRHRGVQPEPAAPPEPRVGRRLRRVGLPPSRRVERGGGAGGDAPGGHPRAAGPPREQGTPVPGGRDHPHGKQPQVPAGAPGGPGRRRGMARAGDVDGPRPPVLRVAAGSAL</sequence>
<name>A0A6J4IC65_9PROT</name>
<protein>
    <submittedName>
        <fullName evidence="2">Uncharacterized protein</fullName>
    </submittedName>
</protein>
<evidence type="ECO:0000313" key="2">
    <source>
        <dbReference type="EMBL" id="CAA9248069.1"/>
    </source>
</evidence>
<feature type="compositionally biased region" description="Pro residues" evidence="1">
    <location>
        <begin position="174"/>
        <end position="183"/>
    </location>
</feature>
<feature type="compositionally biased region" description="Basic residues" evidence="1">
    <location>
        <begin position="82"/>
        <end position="95"/>
    </location>
</feature>
<reference evidence="2" key="1">
    <citation type="submission" date="2020-02" db="EMBL/GenBank/DDBJ databases">
        <authorList>
            <person name="Meier V. D."/>
        </authorList>
    </citation>
    <scope>NUCLEOTIDE SEQUENCE</scope>
    <source>
        <strain evidence="2">AVDCRST_MAG04</strain>
    </source>
</reference>
<feature type="non-terminal residue" evidence="2">
    <location>
        <position position="321"/>
    </location>
</feature>
<feature type="non-terminal residue" evidence="2">
    <location>
        <position position="1"/>
    </location>
</feature>
<feature type="compositionally biased region" description="Basic residues" evidence="1">
    <location>
        <begin position="184"/>
        <end position="193"/>
    </location>
</feature>
<feature type="region of interest" description="Disordered" evidence="1">
    <location>
        <begin position="1"/>
        <end position="321"/>
    </location>
</feature>
<gene>
    <name evidence="2" type="ORF">AVDCRST_MAG04-1962</name>
</gene>
<feature type="compositionally biased region" description="Gly residues" evidence="1">
    <location>
        <begin position="117"/>
        <end position="140"/>
    </location>
</feature>
<accession>A0A6J4IC65</accession>
<proteinExistence type="predicted"/>
<feature type="compositionally biased region" description="Low complexity" evidence="1">
    <location>
        <begin position="255"/>
        <end position="265"/>
    </location>
</feature>
<feature type="compositionally biased region" description="Basic residues" evidence="1">
    <location>
        <begin position="40"/>
        <end position="51"/>
    </location>
</feature>
<feature type="compositionally biased region" description="Basic and acidic residues" evidence="1">
    <location>
        <begin position="105"/>
        <end position="115"/>
    </location>
</feature>
<organism evidence="2">
    <name type="scientific">uncultured Acetobacteraceae bacterium</name>
    <dbReference type="NCBI Taxonomy" id="169975"/>
    <lineage>
        <taxon>Bacteria</taxon>
        <taxon>Pseudomonadati</taxon>
        <taxon>Pseudomonadota</taxon>
        <taxon>Alphaproteobacteria</taxon>
        <taxon>Acetobacterales</taxon>
        <taxon>Acetobacteraceae</taxon>
        <taxon>environmental samples</taxon>
    </lineage>
</organism>
<feature type="compositionally biased region" description="Basic residues" evidence="1">
    <location>
        <begin position="205"/>
        <end position="215"/>
    </location>
</feature>